<dbReference type="Proteomes" id="UP001172684">
    <property type="component" value="Unassembled WGS sequence"/>
</dbReference>
<organism evidence="1 2">
    <name type="scientific">Coniosporium apollinis</name>
    <dbReference type="NCBI Taxonomy" id="61459"/>
    <lineage>
        <taxon>Eukaryota</taxon>
        <taxon>Fungi</taxon>
        <taxon>Dikarya</taxon>
        <taxon>Ascomycota</taxon>
        <taxon>Pezizomycotina</taxon>
        <taxon>Dothideomycetes</taxon>
        <taxon>Dothideomycetes incertae sedis</taxon>
        <taxon>Coniosporium</taxon>
    </lineage>
</organism>
<comment type="caution">
    <text evidence="1">The sequence shown here is derived from an EMBL/GenBank/DDBJ whole genome shotgun (WGS) entry which is preliminary data.</text>
</comment>
<evidence type="ECO:0008006" key="3">
    <source>
        <dbReference type="Google" id="ProtNLM"/>
    </source>
</evidence>
<proteinExistence type="predicted"/>
<reference evidence="1" key="1">
    <citation type="submission" date="2022-10" db="EMBL/GenBank/DDBJ databases">
        <title>Culturing micro-colonial fungi from biological soil crusts in the Mojave desert and describing Neophaeococcomyces mojavensis, and introducing the new genera and species Taxawa tesnikishii.</title>
        <authorList>
            <person name="Kurbessoian T."/>
            <person name="Stajich J.E."/>
        </authorList>
    </citation>
    <scope>NUCLEOTIDE SEQUENCE</scope>
    <source>
        <strain evidence="1">TK_1</strain>
    </source>
</reference>
<dbReference type="EMBL" id="JAPDRL010000033">
    <property type="protein sequence ID" value="KAJ9664987.1"/>
    <property type="molecule type" value="Genomic_DNA"/>
</dbReference>
<sequence>MSRPLPITLHGPVTVLSPSVRATGVNKGAKVTIYDGAAEVGSGVSDIDGEYLVPLETSLLVERHLLKGVQTTAGGTSSQTDYGVEVTGVDLEAPVLASTLHTCMTDILVDGLTPGATLITTIDGDRFGESAVLSPLSWCGIDREKDISADATVTIHQEATINGAAAIGPSPNCPKCSAFAYPHDKLLPGLLMSPIECDTNRSFTDMVPGAITEIQNEGQWEIWLNPTNTFTGFGGLSLKKGSIQMVQKLPRCKREGAPWDGVVKPLDALPAPVVAHSLCRELRRLTISQLLPTGTLSLWRMINTHGGSVIGEQIGYHPFSSTTETVDLPPDLQLDDPQGVVSISVRQSRCGIQSPEILVPVASGSSVVGPPKFTADLYECGRWIPLANLNPGSNIQAFDSRGPISDPFLAQKSVMSLKTWRRLRQGQLYVVETGCRTDHKIVTDVLPLPNPLPTPKITAPLRPGFQYVRLEGVLTGASVYVLVNGKIQSAPVEMADPTVGIIWLRNALNDKDRVTAVQMLCEHASTPKESEFTQALRGNIKLAGIPTRAVRDTTVTFTVTARDAETGTVLPATISINGLVLGSAGQPLHYSPRLGDPNPRGIVSAGPAYIDAEFTISLDDPVRNWNLNLRAQWCPTSFTTITNWTVIIDITELNWNVVPRWNPSAARSIRVRPDNPAIPTFSSISVLLPIPTGSERRLDVTISGSTDPRDPSVSAATIPAIAAVYEHTGNNNGLISFNLTTPFVFDSVTGDLVYWVVPEYAGAS</sequence>
<name>A0ABQ9NXZ2_9PEZI</name>
<evidence type="ECO:0000313" key="2">
    <source>
        <dbReference type="Proteomes" id="UP001172684"/>
    </source>
</evidence>
<evidence type="ECO:0000313" key="1">
    <source>
        <dbReference type="EMBL" id="KAJ9664987.1"/>
    </source>
</evidence>
<gene>
    <name evidence="1" type="ORF">H2201_004851</name>
</gene>
<keyword evidence="2" id="KW-1185">Reference proteome</keyword>
<accession>A0ABQ9NXZ2</accession>
<protein>
    <recommendedName>
        <fullName evidence="3">Carboxypeptidase regulatory-like domain-containing protein</fullName>
    </recommendedName>
</protein>